<accession>A0ACC2I0J6</accession>
<protein>
    <submittedName>
        <fullName evidence="1">Uncharacterized protein</fullName>
    </submittedName>
</protein>
<dbReference type="EMBL" id="JAPHNI010000716">
    <property type="protein sequence ID" value="KAJ8108660.1"/>
    <property type="molecule type" value="Genomic_DNA"/>
</dbReference>
<evidence type="ECO:0000313" key="2">
    <source>
        <dbReference type="Proteomes" id="UP001153331"/>
    </source>
</evidence>
<keyword evidence="2" id="KW-1185">Reference proteome</keyword>
<reference evidence="1" key="1">
    <citation type="submission" date="2022-11" db="EMBL/GenBank/DDBJ databases">
        <title>Genome Sequence of Boeremia exigua.</title>
        <authorList>
            <person name="Buettner E."/>
        </authorList>
    </citation>
    <scope>NUCLEOTIDE SEQUENCE</scope>
    <source>
        <strain evidence="1">CU02</strain>
    </source>
</reference>
<dbReference type="Proteomes" id="UP001153331">
    <property type="component" value="Unassembled WGS sequence"/>
</dbReference>
<evidence type="ECO:0000313" key="1">
    <source>
        <dbReference type="EMBL" id="KAJ8108660.1"/>
    </source>
</evidence>
<proteinExistence type="predicted"/>
<organism evidence="1 2">
    <name type="scientific">Boeremia exigua</name>
    <dbReference type="NCBI Taxonomy" id="749465"/>
    <lineage>
        <taxon>Eukaryota</taxon>
        <taxon>Fungi</taxon>
        <taxon>Dikarya</taxon>
        <taxon>Ascomycota</taxon>
        <taxon>Pezizomycotina</taxon>
        <taxon>Dothideomycetes</taxon>
        <taxon>Pleosporomycetidae</taxon>
        <taxon>Pleosporales</taxon>
        <taxon>Pleosporineae</taxon>
        <taxon>Didymellaceae</taxon>
        <taxon>Boeremia</taxon>
    </lineage>
</organism>
<sequence length="716" mass="80271">MDPQREANESLYGPLSTITSIRLLHIQSIEPRANLGDDILHVTLSQVDLDDDPAFHTLSYTWGDPLDRTGRHFSSIIPDTSISCNGKEITITRNLDAALRTILSSQSVEEDGKQALWVDAICINQSNLEERSAQISIMNRIYGNALMTIGWLGSPDESSDIVTPLSKKLSALKDGAFTDIAYNVLLGELQPVLAELNRFLGRAYFTRCWVFQEVILSQQICFMCGLTKFTFEDLLYLAEAKQYLDQKLIFPAMKRIGLSFDEGLTFSIESLYRQRQAIRDGDGDKYALSFMQLLELTRQYCCSELKDKVYSVYGLLPQNTDTAMDMAPDYTKTITRVLGDAIRTCISEDRTLDTLAWVTDPTDREPYYRPSWIGELVPRGGATGDDLASILFTASATLSSRASAQMKPIEDDRVLTLIGVSCDTILEYAKPPTWDGSTLSLDSIWAQAMLLEKQEQQHTVISPSSGPLLPLTTGHKTVMCTLLSDDHPEPDPSVFQIRSRRDICYSTIQHLHKLCWFSGHDDTAGAYETVACQVLDALRKARTTEVGQSFPGMEELKLLEGFTCDCNASLLCSETVSDELATGRYFSPACPYIEEIKSEINTSPDHRWLNSDLDQQHRSSGQGTSAFSYHRYRLHRLAKTQNGYLALIPRSSEYGDAVFLLEGGRVPFIMRKDFPEPGEIDSEGRWNIIGPAYVHGAMQGEVWEKVKHRVHPVHID</sequence>
<name>A0ACC2I0J6_9PLEO</name>
<comment type="caution">
    <text evidence="1">The sequence shown here is derived from an EMBL/GenBank/DDBJ whole genome shotgun (WGS) entry which is preliminary data.</text>
</comment>
<gene>
    <name evidence="1" type="ORF">OPT61_g8020</name>
</gene>